<feature type="compositionally biased region" description="Basic residues" evidence="1">
    <location>
        <begin position="212"/>
        <end position="225"/>
    </location>
</feature>
<comment type="caution">
    <text evidence="2">The sequence shown here is derived from an EMBL/GenBank/DDBJ whole genome shotgun (WGS) entry which is preliminary data.</text>
</comment>
<feature type="region of interest" description="Disordered" evidence="1">
    <location>
        <begin position="206"/>
        <end position="225"/>
    </location>
</feature>
<accession>A0A4Q4TPR3</accession>
<evidence type="ECO:0000313" key="3">
    <source>
        <dbReference type="Proteomes" id="UP000293360"/>
    </source>
</evidence>
<dbReference type="EMBL" id="QJNU01000098">
    <property type="protein sequence ID" value="RYP07403.1"/>
    <property type="molecule type" value="Genomic_DNA"/>
</dbReference>
<feature type="region of interest" description="Disordered" evidence="1">
    <location>
        <begin position="1"/>
        <end position="92"/>
    </location>
</feature>
<dbReference type="OrthoDB" id="5370011at2759"/>
<protein>
    <submittedName>
        <fullName evidence="2">Uncharacterized protein</fullName>
    </submittedName>
</protein>
<sequence length="225" mass="25496">MSSPAGAPSAASAAKEGKGKDRLEKVLHRMRTVFRKGESSRRKSVPPPSGATSEPKDPTAAATKSEPMPPATKEQPEHPGATKIPRSQIHEERVKKLGARFGLEIKPSEWHSAEGDVVRVEKSHTRCKKCIRYPSKRNESEQQANREKREALAKKHRENAPIIPSYDYAPTTIVLKRPSKTSGQDLIYKKHRMRVRRFCHAMRRLPKESGRKKQVSIRVSQRRAW</sequence>
<feature type="compositionally biased region" description="Basic and acidic residues" evidence="1">
    <location>
        <begin position="15"/>
        <end position="27"/>
    </location>
</feature>
<name>A0A4Q4TPR3_9PEZI</name>
<gene>
    <name evidence="2" type="ORF">DL764_002538</name>
</gene>
<feature type="region of interest" description="Disordered" evidence="1">
    <location>
        <begin position="136"/>
        <end position="156"/>
    </location>
</feature>
<organism evidence="2 3">
    <name type="scientific">Monosporascus ibericus</name>
    <dbReference type="NCBI Taxonomy" id="155417"/>
    <lineage>
        <taxon>Eukaryota</taxon>
        <taxon>Fungi</taxon>
        <taxon>Dikarya</taxon>
        <taxon>Ascomycota</taxon>
        <taxon>Pezizomycotina</taxon>
        <taxon>Sordariomycetes</taxon>
        <taxon>Xylariomycetidae</taxon>
        <taxon>Xylariales</taxon>
        <taxon>Xylariales incertae sedis</taxon>
        <taxon>Monosporascus</taxon>
    </lineage>
</organism>
<proteinExistence type="predicted"/>
<dbReference type="AlphaFoldDB" id="A0A4Q4TPR3"/>
<reference evidence="2 3" key="1">
    <citation type="submission" date="2018-06" db="EMBL/GenBank/DDBJ databases">
        <title>Complete Genomes of Monosporascus.</title>
        <authorList>
            <person name="Robinson A.J."/>
            <person name="Natvig D.O."/>
        </authorList>
    </citation>
    <scope>NUCLEOTIDE SEQUENCE [LARGE SCALE GENOMIC DNA]</scope>
    <source>
        <strain evidence="2 3">CBS 110550</strain>
    </source>
</reference>
<feature type="compositionally biased region" description="Low complexity" evidence="1">
    <location>
        <begin position="1"/>
        <end position="14"/>
    </location>
</feature>
<evidence type="ECO:0000313" key="2">
    <source>
        <dbReference type="EMBL" id="RYP07403.1"/>
    </source>
</evidence>
<feature type="compositionally biased region" description="Basic and acidic residues" evidence="1">
    <location>
        <begin position="136"/>
        <end position="153"/>
    </location>
</feature>
<dbReference type="Proteomes" id="UP000293360">
    <property type="component" value="Unassembled WGS sequence"/>
</dbReference>
<evidence type="ECO:0000256" key="1">
    <source>
        <dbReference type="SAM" id="MobiDB-lite"/>
    </source>
</evidence>
<keyword evidence="3" id="KW-1185">Reference proteome</keyword>